<keyword evidence="1" id="KW-0472">Membrane</keyword>
<feature type="transmembrane region" description="Helical" evidence="1">
    <location>
        <begin position="195"/>
        <end position="216"/>
    </location>
</feature>
<accession>A0A9X2IE74</accession>
<proteinExistence type="predicted"/>
<protein>
    <recommendedName>
        <fullName evidence="4">Fenitrothion hydrolase</fullName>
    </recommendedName>
</protein>
<evidence type="ECO:0000313" key="3">
    <source>
        <dbReference type="Proteomes" id="UP001139485"/>
    </source>
</evidence>
<comment type="caution">
    <text evidence="2">The sequence shown here is derived from an EMBL/GenBank/DDBJ whole genome shotgun (WGS) entry which is preliminary data.</text>
</comment>
<feature type="transmembrane region" description="Helical" evidence="1">
    <location>
        <begin position="426"/>
        <end position="444"/>
    </location>
</feature>
<dbReference type="RefSeq" id="WP_250827138.1">
    <property type="nucleotide sequence ID" value="NZ_JAMOIL010000010.1"/>
</dbReference>
<evidence type="ECO:0000256" key="1">
    <source>
        <dbReference type="SAM" id="Phobius"/>
    </source>
</evidence>
<gene>
    <name evidence="2" type="ORF">M8330_09570</name>
</gene>
<keyword evidence="3" id="KW-1185">Reference proteome</keyword>
<evidence type="ECO:0000313" key="2">
    <source>
        <dbReference type="EMBL" id="MCM0620541.1"/>
    </source>
</evidence>
<feature type="transmembrane region" description="Helical" evidence="1">
    <location>
        <begin position="384"/>
        <end position="406"/>
    </location>
</feature>
<feature type="transmembrane region" description="Helical" evidence="1">
    <location>
        <begin position="295"/>
        <end position="317"/>
    </location>
</feature>
<feature type="transmembrane region" description="Helical" evidence="1">
    <location>
        <begin position="34"/>
        <end position="53"/>
    </location>
</feature>
<evidence type="ECO:0008006" key="4">
    <source>
        <dbReference type="Google" id="ProtNLM"/>
    </source>
</evidence>
<keyword evidence="1" id="KW-0812">Transmembrane</keyword>
<dbReference type="Proteomes" id="UP001139485">
    <property type="component" value="Unassembled WGS sequence"/>
</dbReference>
<name>A0A9X2IE74_9ACTN</name>
<sequence>MTLLPLSLLPGSPLTVTAHGLGGTQDLPLPAGLAVLGGALALLASFVVLARAWRTPRWHPSRVGTPAPRPLPTLVASPAWRWGLRGLGMLGLAWAALAAFGGPDQLTNPLFGMVYVWWWVGVPLASLLLGPVWRAISPLRTLVELLARASGTDAERGLVDLPGWVGRWPAALGLLSFTFLELVHPHSTELVPVRVWCAGYVVVLVLGGVVAGTRWLDAADPMEAFSGLLARLSPWLVREGRLHVVSPLANLSAAPSGPGVPAVVAVLLGSTAFDSLSDTPSWLRLVQDPAVTGTAGGAVLLGTVGLVGLCALVGALLAHGARGLGTTYLAPAAVPLVAGYLVAHYLTFWWVVGQATLVQASDPLGTGANWLGTGTLGVDRWLQYHPVLVANVQLLAVVAGHVLAAVAAHERAVRVLAPGRAVRGQVPMLLVMLVLTVGGLSLLLA</sequence>
<feature type="transmembrane region" description="Helical" evidence="1">
    <location>
        <begin position="329"/>
        <end position="352"/>
    </location>
</feature>
<keyword evidence="1" id="KW-1133">Transmembrane helix</keyword>
<feature type="transmembrane region" description="Helical" evidence="1">
    <location>
        <begin position="114"/>
        <end position="133"/>
    </location>
</feature>
<dbReference type="EMBL" id="JAMOIL010000010">
    <property type="protein sequence ID" value="MCM0620541.1"/>
    <property type="molecule type" value="Genomic_DNA"/>
</dbReference>
<reference evidence="2" key="1">
    <citation type="submission" date="2022-05" db="EMBL/GenBank/DDBJ databases">
        <authorList>
            <person name="Tuo L."/>
        </authorList>
    </citation>
    <scope>NUCLEOTIDE SEQUENCE</scope>
    <source>
        <strain evidence="2">BSK12Z-4</strain>
    </source>
</reference>
<feature type="transmembrane region" description="Helical" evidence="1">
    <location>
        <begin position="82"/>
        <end position="102"/>
    </location>
</feature>
<dbReference type="AlphaFoldDB" id="A0A9X2IE74"/>
<organism evidence="2 3">
    <name type="scientific">Nocardioides bruguierae</name>
    <dbReference type="NCBI Taxonomy" id="2945102"/>
    <lineage>
        <taxon>Bacteria</taxon>
        <taxon>Bacillati</taxon>
        <taxon>Actinomycetota</taxon>
        <taxon>Actinomycetes</taxon>
        <taxon>Propionibacteriales</taxon>
        <taxon>Nocardioidaceae</taxon>
        <taxon>Nocardioides</taxon>
    </lineage>
</organism>